<dbReference type="HOGENOM" id="CLU_1658040_0_0_7"/>
<dbReference type="STRING" id="706587.Desti_2320"/>
<dbReference type="eggNOG" id="ENOG502ZF4E">
    <property type="taxonomic scope" value="Bacteria"/>
</dbReference>
<keyword evidence="1" id="KW-0812">Transmembrane</keyword>
<reference evidence="3" key="1">
    <citation type="submission" date="2012-06" db="EMBL/GenBank/DDBJ databases">
        <title>Complete sequence of chromosome of Desulfomonile tiedjei DSM 6799.</title>
        <authorList>
            <person name="Lucas S."/>
            <person name="Copeland A."/>
            <person name="Lapidus A."/>
            <person name="Glavina del Rio T."/>
            <person name="Dalin E."/>
            <person name="Tice H."/>
            <person name="Bruce D."/>
            <person name="Goodwin L."/>
            <person name="Pitluck S."/>
            <person name="Peters L."/>
            <person name="Ovchinnikova G."/>
            <person name="Zeytun A."/>
            <person name="Lu M."/>
            <person name="Kyrpides N."/>
            <person name="Mavromatis K."/>
            <person name="Ivanova N."/>
            <person name="Brettin T."/>
            <person name="Detter J.C."/>
            <person name="Han C."/>
            <person name="Larimer F."/>
            <person name="Land M."/>
            <person name="Hauser L."/>
            <person name="Markowitz V."/>
            <person name="Cheng J.-F."/>
            <person name="Hugenholtz P."/>
            <person name="Woyke T."/>
            <person name="Wu D."/>
            <person name="Spring S."/>
            <person name="Schroeder M."/>
            <person name="Brambilla E."/>
            <person name="Klenk H.-P."/>
            <person name="Eisen J.A."/>
        </authorList>
    </citation>
    <scope>NUCLEOTIDE SEQUENCE [LARGE SCALE GENOMIC DNA]</scope>
    <source>
        <strain evidence="3">ATCC 49306 / DSM 6799 / DCB-1</strain>
    </source>
</reference>
<evidence type="ECO:0000313" key="3">
    <source>
        <dbReference type="Proteomes" id="UP000006055"/>
    </source>
</evidence>
<dbReference type="EMBL" id="CP003360">
    <property type="protein sequence ID" value="AFM25007.1"/>
    <property type="molecule type" value="Genomic_DNA"/>
</dbReference>
<name>I4C616_DESTA</name>
<evidence type="ECO:0000313" key="2">
    <source>
        <dbReference type="EMBL" id="AFM25007.1"/>
    </source>
</evidence>
<gene>
    <name evidence="2" type="ordered locus">Desti_2320</name>
</gene>
<organism evidence="2 3">
    <name type="scientific">Desulfomonile tiedjei (strain ATCC 49306 / DSM 6799 / DCB-1)</name>
    <dbReference type="NCBI Taxonomy" id="706587"/>
    <lineage>
        <taxon>Bacteria</taxon>
        <taxon>Pseudomonadati</taxon>
        <taxon>Thermodesulfobacteriota</taxon>
        <taxon>Desulfomonilia</taxon>
        <taxon>Desulfomonilales</taxon>
        <taxon>Desulfomonilaceae</taxon>
        <taxon>Desulfomonile</taxon>
    </lineage>
</organism>
<sequence length="159" mass="18129">MNDTMSKEPDITSDVESPGLPPKRRRWRVVLLGIIILVCGVAIGAGGTVVIMRHTVLHAIQHPEEAPQRIADRVRKKLGISDEKAVRIEEILSERQKKIQALRRQVQPQIDDELNQAREEVAALLNPEQAAKWRERFDKLRMWFPALPMESNSGKTKKN</sequence>
<keyword evidence="1" id="KW-0472">Membrane</keyword>
<evidence type="ECO:0000256" key="1">
    <source>
        <dbReference type="SAM" id="Phobius"/>
    </source>
</evidence>
<proteinExistence type="predicted"/>
<evidence type="ECO:0008006" key="4">
    <source>
        <dbReference type="Google" id="ProtNLM"/>
    </source>
</evidence>
<dbReference type="AlphaFoldDB" id="I4C616"/>
<keyword evidence="1" id="KW-1133">Transmembrane helix</keyword>
<protein>
    <recommendedName>
        <fullName evidence="4">Periplasmic heavy metal sensor</fullName>
    </recommendedName>
</protein>
<dbReference type="Proteomes" id="UP000006055">
    <property type="component" value="Chromosome"/>
</dbReference>
<accession>I4C616</accession>
<feature type="transmembrane region" description="Helical" evidence="1">
    <location>
        <begin position="29"/>
        <end position="52"/>
    </location>
</feature>
<keyword evidence="3" id="KW-1185">Reference proteome</keyword>
<dbReference type="KEGG" id="dti:Desti_2320"/>
<dbReference type="RefSeq" id="WP_014810150.1">
    <property type="nucleotide sequence ID" value="NC_018025.1"/>
</dbReference>